<dbReference type="RefSeq" id="WP_070913451.1">
    <property type="nucleotide sequence ID" value="NZ_MLIC01000010.1"/>
</dbReference>
<protein>
    <recommendedName>
        <fullName evidence="3">ESX secretion-associated protein EspG</fullName>
    </recommendedName>
</protein>
<gene>
    <name evidence="1" type="ORF">BKG73_18960</name>
</gene>
<keyword evidence="2" id="KW-1185">Reference proteome</keyword>
<name>A0ABX3BWF1_9MYCO</name>
<evidence type="ECO:0000313" key="1">
    <source>
        <dbReference type="EMBL" id="OHU07331.1"/>
    </source>
</evidence>
<evidence type="ECO:0000313" key="2">
    <source>
        <dbReference type="Proteomes" id="UP000179621"/>
    </source>
</evidence>
<organism evidence="1 2">
    <name type="scientific">Mycobacteroides saopaulense</name>
    <dbReference type="NCBI Taxonomy" id="1578165"/>
    <lineage>
        <taxon>Bacteria</taxon>
        <taxon>Bacillati</taxon>
        <taxon>Actinomycetota</taxon>
        <taxon>Actinomycetes</taxon>
        <taxon>Mycobacteriales</taxon>
        <taxon>Mycobacteriaceae</taxon>
        <taxon>Mycobacteroides</taxon>
    </lineage>
</organism>
<dbReference type="EMBL" id="MLIH01000033">
    <property type="protein sequence ID" value="OHU07331.1"/>
    <property type="molecule type" value="Genomic_DNA"/>
</dbReference>
<accession>A0ABX3BWF1</accession>
<proteinExistence type="predicted"/>
<comment type="caution">
    <text evidence="1">The sequence shown here is derived from an EMBL/GenBank/DDBJ whole genome shotgun (WGS) entry which is preliminary data.</text>
</comment>
<reference evidence="1 2" key="1">
    <citation type="submission" date="2016-10" db="EMBL/GenBank/DDBJ databases">
        <title>Evaluation of Human, Animal and Environmental Mycobacterium chelonae Isolates by Core Genome Phylogenomic Analysis, Targeted Gene Comparison, and Anti-microbial Susceptibility Patterns: A Tale of Mistaken Identities.</title>
        <authorList>
            <person name="Fogelson S.B."/>
            <person name="Camus A.C."/>
            <person name="Lorenz W."/>
            <person name="Vasireddy R."/>
            <person name="Vasireddy S."/>
            <person name="Smith T."/>
            <person name="Brown-Elliott B.A."/>
            <person name="Wallace R.J.Jr."/>
            <person name="Hasan N.A."/>
            <person name="Reischl U."/>
            <person name="Sanchez S."/>
        </authorList>
    </citation>
    <scope>NUCLEOTIDE SEQUENCE [LARGE SCALE GENOMIC DNA]</scope>
    <source>
        <strain evidence="1 2">8528</strain>
    </source>
</reference>
<evidence type="ECO:0008006" key="3">
    <source>
        <dbReference type="Google" id="ProtNLM"/>
    </source>
</evidence>
<sequence length="254" mass="28548">MITGDLAPLRYDVESWNMSGFDFRCTCEALGFDQLPFPLGYRNRQIYMDEVESDRIIALDRQRAGMNQYRVYILEALRHPALIVRGFGRINRGPSEKLYRLFGTIGTNAYGAVITQDPSDEPLFGSDVQVRGCANVDFPQTVIRALPEFRPGRRARQDIPHKSDSLSKLFQGLRVSSSVLLSVSVDFSLDYELRDPVHLTLVNIADDGAYIVNENPDVIQVVPATIPNLMKTFRAIEAIQSNAAQKLAAHERTD</sequence>
<dbReference type="Proteomes" id="UP000179621">
    <property type="component" value="Unassembled WGS sequence"/>
</dbReference>